<dbReference type="RefSeq" id="WP_016482062.1">
    <property type="nucleotide sequence ID" value="NC_021487.1"/>
</dbReference>
<dbReference type="EMBL" id="HF951689">
    <property type="protein sequence ID" value="CCW34500.1"/>
    <property type="molecule type" value="Genomic_DNA"/>
</dbReference>
<dbReference type="InterPro" id="IPR036849">
    <property type="entry name" value="Enolase-like_C_sf"/>
</dbReference>
<keyword evidence="3" id="KW-1185">Reference proteome</keyword>
<dbReference type="InParanoid" id="S0ETK6"/>
<organism evidence="2 3">
    <name type="scientific">Chthonomonas calidirosea (strain DSM 23976 / ICMP 18418 / T49)</name>
    <dbReference type="NCBI Taxonomy" id="1303518"/>
    <lineage>
        <taxon>Bacteria</taxon>
        <taxon>Bacillati</taxon>
        <taxon>Armatimonadota</taxon>
        <taxon>Chthonomonadia</taxon>
        <taxon>Chthonomonadales</taxon>
        <taxon>Chthonomonadaceae</taxon>
        <taxon>Chthonomonas</taxon>
    </lineage>
</organism>
<dbReference type="Gene3D" id="3.20.20.120">
    <property type="entry name" value="Enolase-like C-terminal domain"/>
    <property type="match status" value="1"/>
</dbReference>
<dbReference type="InterPro" id="IPR013342">
    <property type="entry name" value="Mandelate_racemase_C"/>
</dbReference>
<dbReference type="AlphaFoldDB" id="S0ETK6"/>
<gene>
    <name evidence="2" type="ORF">CCALI_00675</name>
</gene>
<dbReference type="SFLD" id="SFLDS00001">
    <property type="entry name" value="Enolase"/>
    <property type="match status" value="1"/>
</dbReference>
<sequence length="396" mass="44544">MKITDIEVYLTCLGRNYLFIKVLTDTPGLWGIGEGTLNGSEPIVASTIQHITPLLIGQDPQRIEDIWHLVYRQGYWRGGPIFMAALAAIDLALWDIKGKIANLPVYQLLGGRARDGVMCYSHAGGRDEQECEDNARKLIEQGFRAVRCQVGPYGGAGVIGELPPLHPEAPPTSLYEPTPYLLQVPKLFAHLRSKLGMEVELLHDVHEQLDPIQAARLAKEVEPYRLFYLEDPLMPEHRESWPLVRAASTTPLAIGEIFTSRWDCLPVFMNRWIDYIRIKPLHVGGLTEARKIMVLAEPFNVRSAFHGAADIGPVAQAASVALQITIPNFGIQEWTRFPEPVYDVIEGIPEMRQGFLYPTERPGLGIEIDTAKLQKYPYKRAFMPIVRRADGTMHVY</sequence>
<dbReference type="GO" id="GO:0009063">
    <property type="term" value="P:amino acid catabolic process"/>
    <property type="evidence" value="ECO:0007669"/>
    <property type="project" value="InterPro"/>
</dbReference>
<dbReference type="PANTHER" id="PTHR48080:SF6">
    <property type="entry name" value="STARVATION-SENSING PROTEIN RSPA"/>
    <property type="match status" value="1"/>
</dbReference>
<dbReference type="KEGG" id="ccz:CCALI_00675"/>
<dbReference type="OrthoDB" id="9782675at2"/>
<dbReference type="Proteomes" id="UP000014227">
    <property type="component" value="Chromosome I"/>
</dbReference>
<dbReference type="InterPro" id="IPR034593">
    <property type="entry name" value="DgoD-like"/>
</dbReference>
<reference evidence="3" key="1">
    <citation type="submission" date="2013-03" db="EMBL/GenBank/DDBJ databases">
        <title>Genome sequence of Chthonomonas calidirosea, the first sequenced genome from the Armatimonadetes phylum (formally candidate division OP10).</title>
        <authorList>
            <person name="Lee K.C.Y."/>
            <person name="Morgan X.C."/>
            <person name="Dunfield P.F."/>
            <person name="Tamas I."/>
            <person name="Houghton K.M."/>
            <person name="Vyssotski M."/>
            <person name="Ryan J.L.J."/>
            <person name="Lagutin K."/>
            <person name="McDonald I.R."/>
            <person name="Stott M.B."/>
        </authorList>
    </citation>
    <scope>NUCLEOTIDE SEQUENCE [LARGE SCALE GENOMIC DNA]</scope>
    <source>
        <strain evidence="3">DSM 23976 / ICMP 18418 / T49</strain>
    </source>
</reference>
<evidence type="ECO:0000313" key="3">
    <source>
        <dbReference type="Proteomes" id="UP000014227"/>
    </source>
</evidence>
<name>S0ETK6_CHTCT</name>
<dbReference type="HOGENOM" id="CLU_030273_6_1_0"/>
<dbReference type="SUPFAM" id="SSF51604">
    <property type="entry name" value="Enolase C-terminal domain-like"/>
    <property type="match status" value="1"/>
</dbReference>
<accession>S0ETK6</accession>
<dbReference type="PROSITE" id="PS00909">
    <property type="entry name" value="MR_MLE_2"/>
    <property type="match status" value="1"/>
</dbReference>
<dbReference type="FunCoup" id="S0ETK6">
    <property type="interactions" value="45"/>
</dbReference>
<dbReference type="PANTHER" id="PTHR48080">
    <property type="entry name" value="D-GALACTONATE DEHYDRATASE-RELATED"/>
    <property type="match status" value="1"/>
</dbReference>
<dbReference type="GO" id="GO:0000287">
    <property type="term" value="F:magnesium ion binding"/>
    <property type="evidence" value="ECO:0007669"/>
    <property type="project" value="UniProtKB-ARBA"/>
</dbReference>
<dbReference type="STRING" id="454171.CP488_00478"/>
<feature type="domain" description="Mandelate racemase/muconate lactonizing enzyme C-terminal" evidence="1">
    <location>
        <begin position="128"/>
        <end position="251"/>
    </location>
</feature>
<proteinExistence type="predicted"/>
<dbReference type="InterPro" id="IPR029017">
    <property type="entry name" value="Enolase-like_N"/>
</dbReference>
<dbReference type="InterPro" id="IPR018110">
    <property type="entry name" value="Mandel_Rmase/mucon_lact_enz_CS"/>
</dbReference>
<dbReference type="PATRIC" id="fig|1303518.3.peg.681"/>
<dbReference type="SUPFAM" id="SSF54826">
    <property type="entry name" value="Enolase N-terminal domain-like"/>
    <property type="match status" value="1"/>
</dbReference>
<dbReference type="NCBIfam" id="NF011654">
    <property type="entry name" value="PRK15072.1"/>
    <property type="match status" value="1"/>
</dbReference>
<dbReference type="PROSITE" id="PS00908">
    <property type="entry name" value="MR_MLE_1"/>
    <property type="match status" value="1"/>
</dbReference>
<evidence type="ECO:0000259" key="1">
    <source>
        <dbReference type="SMART" id="SM00922"/>
    </source>
</evidence>
<dbReference type="Gene3D" id="3.30.390.10">
    <property type="entry name" value="Enolase-like, N-terminal domain"/>
    <property type="match status" value="1"/>
</dbReference>
<dbReference type="eggNOG" id="COG4948">
    <property type="taxonomic scope" value="Bacteria"/>
</dbReference>
<dbReference type="SMART" id="SM00922">
    <property type="entry name" value="MR_MLE"/>
    <property type="match status" value="1"/>
</dbReference>
<dbReference type="Pfam" id="PF02746">
    <property type="entry name" value="MR_MLE_N"/>
    <property type="match status" value="1"/>
</dbReference>
<evidence type="ECO:0000313" key="2">
    <source>
        <dbReference type="EMBL" id="CCW34500.1"/>
    </source>
</evidence>
<dbReference type="InterPro" id="IPR029065">
    <property type="entry name" value="Enolase_C-like"/>
</dbReference>
<dbReference type="InterPro" id="IPR013341">
    <property type="entry name" value="Mandelate_racemase_N_dom"/>
</dbReference>
<dbReference type="Pfam" id="PF13378">
    <property type="entry name" value="MR_MLE_C"/>
    <property type="match status" value="1"/>
</dbReference>
<protein>
    <submittedName>
        <fullName evidence="2">L-alanine-DL-glutamate epimerase and related enzymes of enolase superfamily</fullName>
    </submittedName>
</protein>